<dbReference type="PANTHER" id="PTHR21315">
    <property type="entry name" value="APRATAXIN AND PNK-LIKE FACTOR-RELATED"/>
    <property type="match status" value="1"/>
</dbReference>
<keyword evidence="4" id="KW-1185">Reference proteome</keyword>
<feature type="compositionally biased region" description="Acidic residues" evidence="1">
    <location>
        <begin position="435"/>
        <end position="481"/>
    </location>
</feature>
<feature type="domain" description="PBZ-type" evidence="2">
    <location>
        <begin position="347"/>
        <end position="372"/>
    </location>
</feature>
<gene>
    <name evidence="3" type="ORF">NXF25_002282</name>
</gene>
<evidence type="ECO:0000259" key="2">
    <source>
        <dbReference type="Pfam" id="PF10283"/>
    </source>
</evidence>
<organism evidence="3 4">
    <name type="scientific">Crotalus adamanteus</name>
    <name type="common">Eastern diamondback rattlesnake</name>
    <dbReference type="NCBI Taxonomy" id="8729"/>
    <lineage>
        <taxon>Eukaryota</taxon>
        <taxon>Metazoa</taxon>
        <taxon>Chordata</taxon>
        <taxon>Craniata</taxon>
        <taxon>Vertebrata</taxon>
        <taxon>Euteleostomi</taxon>
        <taxon>Lepidosauria</taxon>
        <taxon>Squamata</taxon>
        <taxon>Bifurcata</taxon>
        <taxon>Unidentata</taxon>
        <taxon>Episquamata</taxon>
        <taxon>Toxicofera</taxon>
        <taxon>Serpentes</taxon>
        <taxon>Colubroidea</taxon>
        <taxon>Viperidae</taxon>
        <taxon>Crotalinae</taxon>
        <taxon>Crotalus</taxon>
    </lineage>
</organism>
<accession>A0AAW1CAP0</accession>
<sequence>MGVFLSKGSELLVTPERHASVQQIGRVYTKKGRTVTDKKVSRKHATLKIVGDQLSIKPVHVNPCFYWPVEDDQLFPLDRDKWHQLCPGDSFFLLVDKYIFKVLRTSLEKESLLRENGNLCVEDLPDQIPTTLQSTMMSHSQPSEQSTIPSNKKQLPEVHSLMENATKIPEKFTLPKKEESRPAQRKRQLPEWMLPTDLMASTQSTSKTGNNEEIKPDLRKKQKILESEDSTLLKEEVFTKDVSKKMPKIESKRISQKAESSVEQFNSPLDNEELALKSDGQASQPTQMHTTNTKENKLESINSETMQVYNQGDIQETTLNLAIGIDTSNITESQEMQQSSHINKPQRIACQYGRSCYRKNPIHFQQFSHPGDSDYHDSEAVTHVDDDRPECPYGTDCYRKNPQHKLEYKHTAPPESERRQTRSKVTRKVTSVLVDESDDDGEPNEYDLNDSFIDDEEEEEYDPTDEDSDWEPDCQDNDGEDTDMLLKEAQNFVKTKN</sequence>
<dbReference type="EMBL" id="JAOTOJ010000001">
    <property type="protein sequence ID" value="KAK9411107.1"/>
    <property type="molecule type" value="Genomic_DNA"/>
</dbReference>
<comment type="caution">
    <text evidence="3">The sequence shown here is derived from an EMBL/GenBank/DDBJ whole genome shotgun (WGS) entry which is preliminary data.</text>
</comment>
<dbReference type="InterPro" id="IPR039253">
    <property type="entry name" value="APLF"/>
</dbReference>
<feature type="compositionally biased region" description="Basic and acidic residues" evidence="1">
    <location>
        <begin position="408"/>
        <end position="420"/>
    </location>
</feature>
<reference evidence="3 4" key="1">
    <citation type="journal article" date="2024" name="Proc. Natl. Acad. Sci. U.S.A.">
        <title>The genetic regulatory architecture and epigenomic basis for age-related changes in rattlesnake venom.</title>
        <authorList>
            <person name="Hogan M.P."/>
            <person name="Holding M.L."/>
            <person name="Nystrom G.S."/>
            <person name="Colston T.J."/>
            <person name="Bartlett D.A."/>
            <person name="Mason A.J."/>
            <person name="Ellsworth S.A."/>
            <person name="Rautsaw R.M."/>
            <person name="Lawrence K.C."/>
            <person name="Strickland J.L."/>
            <person name="He B."/>
            <person name="Fraser P."/>
            <person name="Margres M.J."/>
            <person name="Gilbert D.M."/>
            <person name="Gibbs H.L."/>
            <person name="Parkinson C.L."/>
            <person name="Rokyta D.R."/>
        </authorList>
    </citation>
    <scope>NUCLEOTIDE SEQUENCE [LARGE SCALE GENOMIC DNA]</scope>
    <source>
        <strain evidence="3">DRR0105</strain>
    </source>
</reference>
<feature type="region of interest" description="Disordered" evidence="1">
    <location>
        <begin position="408"/>
        <end position="481"/>
    </location>
</feature>
<dbReference type="Gene3D" id="2.60.200.20">
    <property type="match status" value="1"/>
</dbReference>
<protein>
    <submittedName>
        <fullName evidence="3">Aprataxin and PNK-like factor</fullName>
    </submittedName>
</protein>
<dbReference type="AlphaFoldDB" id="A0AAW1CAP0"/>
<proteinExistence type="predicted"/>
<dbReference type="GO" id="GO:0005634">
    <property type="term" value="C:nucleus"/>
    <property type="evidence" value="ECO:0007669"/>
    <property type="project" value="TreeGrafter"/>
</dbReference>
<dbReference type="InterPro" id="IPR008984">
    <property type="entry name" value="SMAD_FHA_dom_sf"/>
</dbReference>
<dbReference type="GO" id="GO:0006302">
    <property type="term" value="P:double-strand break repair"/>
    <property type="evidence" value="ECO:0007669"/>
    <property type="project" value="InterPro"/>
</dbReference>
<name>A0AAW1CAP0_CROAD</name>
<dbReference type="GO" id="GO:0035861">
    <property type="term" value="C:site of double-strand break"/>
    <property type="evidence" value="ECO:0007669"/>
    <property type="project" value="TreeGrafter"/>
</dbReference>
<evidence type="ECO:0000313" key="3">
    <source>
        <dbReference type="EMBL" id="KAK9411107.1"/>
    </source>
</evidence>
<dbReference type="SUPFAM" id="SSF49879">
    <property type="entry name" value="SMAD/FHA domain"/>
    <property type="match status" value="1"/>
</dbReference>
<evidence type="ECO:0000256" key="1">
    <source>
        <dbReference type="SAM" id="MobiDB-lite"/>
    </source>
</evidence>
<dbReference type="PANTHER" id="PTHR21315:SF2">
    <property type="entry name" value="APRATAXIN AND PNK-LIKE FACTOR"/>
    <property type="match status" value="1"/>
</dbReference>
<feature type="domain" description="PBZ-type" evidence="2">
    <location>
        <begin position="388"/>
        <end position="412"/>
    </location>
</feature>
<dbReference type="Proteomes" id="UP001474421">
    <property type="component" value="Unassembled WGS sequence"/>
</dbReference>
<dbReference type="GO" id="GO:0008408">
    <property type="term" value="F:3'-5' exonuclease activity"/>
    <property type="evidence" value="ECO:0007669"/>
    <property type="project" value="InterPro"/>
</dbReference>
<dbReference type="Pfam" id="PF10283">
    <property type="entry name" value="zf-CCHH"/>
    <property type="match status" value="2"/>
</dbReference>
<dbReference type="GO" id="GO:0003906">
    <property type="term" value="F:DNA-(apurinic or apyrimidinic site) endonuclease activity"/>
    <property type="evidence" value="ECO:0007669"/>
    <property type="project" value="InterPro"/>
</dbReference>
<evidence type="ECO:0000313" key="4">
    <source>
        <dbReference type="Proteomes" id="UP001474421"/>
    </source>
</evidence>
<dbReference type="InterPro" id="IPR019406">
    <property type="entry name" value="APLF_PBZ"/>
</dbReference>